<dbReference type="RefSeq" id="WP_138097962.1">
    <property type="nucleotide sequence ID" value="NZ_CP040428.1"/>
</dbReference>
<dbReference type="Proteomes" id="UP000302163">
    <property type="component" value="Chromosome"/>
</dbReference>
<evidence type="ECO:0000313" key="1">
    <source>
        <dbReference type="EMBL" id="QCT21806.1"/>
    </source>
</evidence>
<dbReference type="OrthoDB" id="6539413at2"/>
<dbReference type="AlphaFoldDB" id="A0A4P8YNU9"/>
<protein>
    <submittedName>
        <fullName evidence="1">Uncharacterized protein</fullName>
    </submittedName>
</protein>
<name>A0A4P8YNU9_9ENTR</name>
<gene>
    <name evidence="1" type="ORF">FEM41_20185</name>
</gene>
<reference evidence="1 2" key="1">
    <citation type="submission" date="2019-05" db="EMBL/GenBank/DDBJ databases">
        <title>Complete genome sequence of Izhakiella calystegiae KSNA2, an endophyte isolated from beach morning glory (Calystegia soldanella).</title>
        <authorList>
            <person name="Jiang L."/>
            <person name="Jeong J.C."/>
            <person name="Kim C.Y."/>
            <person name="Kim D.H."/>
            <person name="Kim S.W."/>
            <person name="Lee j."/>
        </authorList>
    </citation>
    <scope>NUCLEOTIDE SEQUENCE [LARGE SCALE GENOMIC DNA]</scope>
    <source>
        <strain evidence="1 2">KSNA2</strain>
    </source>
</reference>
<organism evidence="1 2">
    <name type="scientific">Jejubacter calystegiae</name>
    <dbReference type="NCBI Taxonomy" id="2579935"/>
    <lineage>
        <taxon>Bacteria</taxon>
        <taxon>Pseudomonadati</taxon>
        <taxon>Pseudomonadota</taxon>
        <taxon>Gammaproteobacteria</taxon>
        <taxon>Enterobacterales</taxon>
        <taxon>Enterobacteriaceae</taxon>
        <taxon>Jejubacter</taxon>
    </lineage>
</organism>
<evidence type="ECO:0000313" key="2">
    <source>
        <dbReference type="Proteomes" id="UP000302163"/>
    </source>
</evidence>
<sequence length="100" mass="11863">MRLSIRDIEELKRIKAMLTEDDHERIYAEVESLTKSSNPITALLRNIKPDSNTEDAVSFMEDHDIEYQEQSAEMLWDLLTFRVTSEYVMEIFKRRHQEAA</sequence>
<proteinExistence type="predicted"/>
<dbReference type="KEGG" id="izh:FEM41_20185"/>
<accession>A0A4P8YNU9</accession>
<dbReference type="EMBL" id="CP040428">
    <property type="protein sequence ID" value="QCT21806.1"/>
    <property type="molecule type" value="Genomic_DNA"/>
</dbReference>
<keyword evidence="2" id="KW-1185">Reference proteome</keyword>